<keyword evidence="2" id="KW-0768">Sushi</keyword>
<dbReference type="GO" id="GO:0048488">
    <property type="term" value="P:synaptic vesicle endocytosis"/>
    <property type="evidence" value="ECO:0007669"/>
    <property type="project" value="TreeGrafter"/>
</dbReference>
<feature type="domain" description="Sushi" evidence="4">
    <location>
        <begin position="3432"/>
        <end position="3489"/>
    </location>
</feature>
<dbReference type="InterPro" id="IPR008197">
    <property type="entry name" value="WAP_dom"/>
</dbReference>
<feature type="compositionally biased region" description="Basic residues" evidence="3">
    <location>
        <begin position="3641"/>
        <end position="3655"/>
    </location>
</feature>
<dbReference type="GO" id="GO:0098793">
    <property type="term" value="C:presynapse"/>
    <property type="evidence" value="ECO:0007669"/>
    <property type="project" value="GOC"/>
</dbReference>
<feature type="disulfide bond" evidence="2">
    <location>
        <begin position="4222"/>
        <end position="4249"/>
    </location>
</feature>
<evidence type="ECO:0000259" key="4">
    <source>
        <dbReference type="PROSITE" id="PS50923"/>
    </source>
</evidence>
<feature type="region of interest" description="Disordered" evidence="3">
    <location>
        <begin position="2388"/>
        <end position="2471"/>
    </location>
</feature>
<feature type="region of interest" description="Disordered" evidence="3">
    <location>
        <begin position="378"/>
        <end position="441"/>
    </location>
</feature>
<feature type="domain" description="Sushi" evidence="4">
    <location>
        <begin position="3087"/>
        <end position="3151"/>
    </location>
</feature>
<feature type="region of interest" description="Disordered" evidence="3">
    <location>
        <begin position="1934"/>
        <end position="1962"/>
    </location>
</feature>
<feature type="domain" description="Sushi" evidence="4">
    <location>
        <begin position="4192"/>
        <end position="4251"/>
    </location>
</feature>
<dbReference type="InterPro" id="IPR033616">
    <property type="entry name" value="BLTP1"/>
</dbReference>
<dbReference type="InterPro" id="IPR056741">
    <property type="entry name" value="BLTP1_M"/>
</dbReference>
<feature type="region of interest" description="Disordered" evidence="3">
    <location>
        <begin position="1738"/>
        <end position="1781"/>
    </location>
</feature>
<feature type="region of interest" description="Disordered" evidence="3">
    <location>
        <begin position="1168"/>
        <end position="1221"/>
    </location>
</feature>
<feature type="region of interest" description="Disordered" evidence="3">
    <location>
        <begin position="208"/>
        <end position="248"/>
    </location>
</feature>
<comment type="caution">
    <text evidence="2">Lacks conserved residue(s) required for the propagation of feature annotation.</text>
</comment>
<feature type="compositionally biased region" description="Polar residues" evidence="3">
    <location>
        <begin position="393"/>
        <end position="403"/>
    </location>
</feature>
<dbReference type="SMART" id="SM00032">
    <property type="entry name" value="CCP"/>
    <property type="match status" value="15"/>
</dbReference>
<dbReference type="Pfam" id="PF00084">
    <property type="entry name" value="Sushi"/>
    <property type="match status" value="9"/>
</dbReference>
<dbReference type="Gene3D" id="2.10.70.10">
    <property type="entry name" value="Complement Module, domain 1"/>
    <property type="match status" value="12"/>
</dbReference>
<feature type="region of interest" description="Disordered" evidence="3">
    <location>
        <begin position="852"/>
        <end position="877"/>
    </location>
</feature>
<evidence type="ECO:0000256" key="1">
    <source>
        <dbReference type="ARBA" id="ARBA00023157"/>
    </source>
</evidence>
<feature type="domain" description="Sushi" evidence="4">
    <location>
        <begin position="3220"/>
        <end position="3278"/>
    </location>
</feature>
<feature type="domain" description="Sushi" evidence="4">
    <location>
        <begin position="3656"/>
        <end position="3722"/>
    </location>
</feature>
<evidence type="ECO:0000259" key="5">
    <source>
        <dbReference type="PROSITE" id="PS51390"/>
    </source>
</evidence>
<feature type="domain" description="Sushi" evidence="4">
    <location>
        <begin position="4253"/>
        <end position="4312"/>
    </location>
</feature>
<feature type="region of interest" description="Disordered" evidence="3">
    <location>
        <begin position="2060"/>
        <end position="2080"/>
    </location>
</feature>
<feature type="compositionally biased region" description="Basic and acidic residues" evidence="3">
    <location>
        <begin position="1942"/>
        <end position="1951"/>
    </location>
</feature>
<proteinExistence type="predicted"/>
<dbReference type="Pfam" id="PF25039">
    <property type="entry name" value="BLTP1_M"/>
    <property type="match status" value="3"/>
</dbReference>
<feature type="region of interest" description="Disordered" evidence="3">
    <location>
        <begin position="3013"/>
        <end position="3038"/>
    </location>
</feature>
<organism evidence="6">
    <name type="scientific">Cacopsylla melanoneura</name>
    <dbReference type="NCBI Taxonomy" id="428564"/>
    <lineage>
        <taxon>Eukaryota</taxon>
        <taxon>Metazoa</taxon>
        <taxon>Ecdysozoa</taxon>
        <taxon>Arthropoda</taxon>
        <taxon>Hexapoda</taxon>
        <taxon>Insecta</taxon>
        <taxon>Pterygota</taxon>
        <taxon>Neoptera</taxon>
        <taxon>Paraneoptera</taxon>
        <taxon>Hemiptera</taxon>
        <taxon>Sternorrhyncha</taxon>
        <taxon>Psylloidea</taxon>
        <taxon>Psyllidae</taxon>
        <taxon>Psyllinae</taxon>
        <taxon>Cacopsylla</taxon>
    </lineage>
</organism>
<feature type="compositionally biased region" description="Pro residues" evidence="3">
    <location>
        <begin position="1176"/>
        <end position="1187"/>
    </location>
</feature>
<feature type="compositionally biased region" description="Polar residues" evidence="3">
    <location>
        <begin position="1206"/>
        <end position="1221"/>
    </location>
</feature>
<feature type="compositionally biased region" description="Polar residues" evidence="3">
    <location>
        <begin position="2455"/>
        <end position="2465"/>
    </location>
</feature>
<dbReference type="Pfam" id="PF25040">
    <property type="entry name" value="BLTP1_C"/>
    <property type="match status" value="1"/>
</dbReference>
<reference evidence="6" key="1">
    <citation type="submission" date="2021-05" db="EMBL/GenBank/DDBJ databases">
        <authorList>
            <person name="Alioto T."/>
            <person name="Alioto T."/>
            <person name="Gomez Garrido J."/>
        </authorList>
    </citation>
    <scope>NUCLEOTIDE SEQUENCE</scope>
</reference>
<feature type="disulfide bond" evidence="2">
    <location>
        <begin position="3122"/>
        <end position="3149"/>
    </location>
</feature>
<dbReference type="CDD" id="cd00033">
    <property type="entry name" value="CCP"/>
    <property type="match status" value="9"/>
</dbReference>
<dbReference type="PROSITE" id="PS51390">
    <property type="entry name" value="WAP"/>
    <property type="match status" value="1"/>
</dbReference>
<feature type="compositionally biased region" description="Polar residues" evidence="3">
    <location>
        <begin position="1334"/>
        <end position="1347"/>
    </location>
</feature>
<feature type="domain" description="Sushi" evidence="4">
    <location>
        <begin position="3490"/>
        <end position="3561"/>
    </location>
</feature>
<feature type="compositionally biased region" description="Acidic residues" evidence="3">
    <location>
        <begin position="3014"/>
        <end position="3031"/>
    </location>
</feature>
<feature type="compositionally biased region" description="Polar residues" evidence="3">
    <location>
        <begin position="413"/>
        <end position="428"/>
    </location>
</feature>
<feature type="domain" description="Sushi" evidence="4">
    <location>
        <begin position="3874"/>
        <end position="3940"/>
    </location>
</feature>
<feature type="compositionally biased region" description="Basic residues" evidence="3">
    <location>
        <begin position="3576"/>
        <end position="3586"/>
    </location>
</feature>
<feature type="disulfide bond" evidence="2">
    <location>
        <begin position="4162"/>
        <end position="4189"/>
    </location>
</feature>
<feature type="compositionally biased region" description="Basic and acidic residues" evidence="3">
    <location>
        <begin position="3601"/>
        <end position="3623"/>
    </location>
</feature>
<feature type="domain" description="Sushi" evidence="4">
    <location>
        <begin position="4134"/>
        <end position="4191"/>
    </location>
</feature>
<feature type="domain" description="Sushi" evidence="4">
    <location>
        <begin position="3153"/>
        <end position="3219"/>
    </location>
</feature>
<feature type="disulfide bond" evidence="2">
    <location>
        <begin position="3310"/>
        <end position="3337"/>
    </location>
</feature>
<sequence>MDTLEIHIESDSGLLDEINHINAVVINSDQVSPGFIQRMNGFDSDVKSPMLQSYDVFCDPSDLGEQESSVFSLDNESDGNLILVAEQDEEDKPDVNNLMVTKLETPHHHPMEGQVVQLEDGALGVLTFDPVSCNDQLIKLPDGTIGYLLTSQLNSINKIDEHTQDNQEEYIVVELDDVDVDVDRDDEEILFEMEDDDVLDVVMDEKMNRREEEEQEEEGGGGGGGGGSSSNTNTSGSNRSQTRGNEPNDLWLEIASISAGPLMLESVSSMCDTDKSLHLVQAKYLKMHDDRYKRLWFLWPSDSKSLVTGKCGCVGGCVFFGRNRNGQRFFKPSRQDLTDGVNIAAYRINDSKDPGFGQSILHEAQLVFHTPPYNSPDVAIHDYPPPSWGDIAKSSQPSSQPQTDAYPARAGDTTGSAGDSTASPSPASSVERRPTLPRRFSYNNASLRTINGVPYARLIDSSPTGTLPHKLDSESRLHTARSILSVPESGLPPKSSVSDSRLAVDYFVAGSGSAGGGVSPASLIRREDTLPVGSESEQSLYTMGNELSGTLPLYPRTVSLCSENQSDVFFSAEEELSHQLVSSGAEQPSRSGSLKLSLSTPPVLSSAVGRKRYGSDMNILSTGSATGNGAGVDPILATSATVGGIMGSHSSELGTHRRLSSYRSDAEIHSPEHRSSGLSGMCLLEDPPHTAPPRTRDFGPDEWAAYAGARSSLLSNVIPRSISPRLLASSLHGLAEADPLLMDSSDSISTTSFISAVSSQEDLALVNLHMQVNKPIIDSPLLMATYINHLSQISCPNWMSVSLPSGSDAFTVPLFQRSNDGRLVFIGSKYLPKYDIITEGFTCLKMITRSSPGVTNQKEKEASSSRTPTSVYPWDNQADPSNVKKLDEIEQNKVQEELISMRHESGTKTTVVIKMKGDIDIFITPLSLESLQRFIDALTPTLTSVHPLTVLNHLHMSCIGIVEAANVLKRDQYLSQLQGGGSKRSTAERKSKPGDLLPCHTYEESIASQVQGSIVLPKINIAVLQVSVVEEVIAFSALDNIRDLTCVSFLAVCLEGITARFHMGKESREIVQTFHRPTVTPSGKKNNVFKAAHKAFLLGHSSSNNTGQDNKVGEPVYIETSEKTQEETVITLHVSRLHMQLRRLQNQSSLLQEAVITAIPQHCSRAMFSVTKPGSGLPPPPPPPPPSTATTESAPASATGPGSATKSNTESNNAATDETWSPLSEDKMGFIMMECGLEGVSFKVVKRAKFEREEDNPPGADPNSTTGKDITSTTLTKTNAKDSTQNSLNKAAKDNTNISNKANAKDTPQNSMNKASAKDNTTSLNKANAKDTTHNSLSKANETSGESVESKPVRDDVSSETINIANVKAEDSSSTPKGTRAPATPGATSTTDNVSSTQPNPPNDTSKALVPVIDANASSCVIDVKSVWFNFAAPPRTPITRSKIAYTRLDWNLLSTASPGITAWMNPSNRCVIRAVHALRCRYRRSTAVVTCLMSQALDESSVHMPDKSRYGRFTPMAKALQEDPSCQLCNILRKYLLQSPIGIESNLKEPDLPHLSTLRQGVIVLSRQWKNILYTPLLLEHNFKIKNHPLKPMNVTFAIPDPEEEQMTDDPDDCDPDTEVTDECAMLLHSQFKPPHGIIKLPAPPSGGDEGSTTMSPPPHHQSSPTSPLTQNRTQIGSRKTKRLPPSQAPSSSRASIVFPLLTGGGSAHHHYRHLSDHKPALGGYASLKDEERLRCNAQSSNPSLYSSIPLPPAGPDSLGSLEQAMLTSPPHTSSHHNDGKEDLYAWMAKQQADTDEGELSDALSKSGKTNYWDTTKLGASSTVLAPGSLPPGVTAQSPPLASPDLTLLGPGGFSLYPMHDNLRLLDAHLIFEPLLASLGVMPQQMITNSSSGNAPPVGSSGGSLDSWGSNLSVSASMVSMRVDIVESEVDKMNNHATDAGGKKKEKGVNEDGSGSGGAKFRLDLPPDTGAFLCERVHIGCEVRRAADLTLVEDLSRQRRNMLYVSRGQLKKHANTALNVSVSVRYISQQVTMPLLRLLHQISNMYTNVKVTQSELRDSVAPPLAKSPAPPPLGGRLPSELFDKHKALVQQDVKPVVSPSASVRSKHQSFVQKLRSTSKSVRGYMNLGDPPPRDTLLPGSTPLTETRPGAPPLGGTPEPLAKPDELLPPLSTPRCWKTVYYLLDLYATMPETKTVAHRISMGAADVTDNYKINPGATTTPNSTTGAKKPDDIDVEKGDPGVNVPQPSTPTLQLGQQVAAREERARLIVFAVARIHRTRLLATLSGLKLEAEITNLHSSLTYRKKTRPPSLECSLTGHLGRTMIVLLEGVAPNQQTVVKVTVDKSQALISSLTRRSKDKNSGFITIDRINIDIPQHPVVLHGMMTRGSKQLSSTLQELRVTRTSSRMSRGTTIDEVTCSAPAGPDSSPPNKSDPSPPHHKEPPPRPPPPVLSSSTGPTGHSSANVTPAPAGHSNVTTNTLLQPFVMHFTGLIQSVTFTAALLPSLQAQYRMDQLSSTGVTGSKAKFVVDLPRHSLSFSTKVQVIEANLPSEASIDLPKIHVSAEYVQDGGNRQGDLPFTEGVTYKLGSYMSAMADIGIFEHSLTTDLLNHLVFVQKVFMKEVNEVIQKVYGGEKPVPIWEEDEPSSVSLLNYILFSLVVRVKRVQLTATTPTNSAVRLETGLIELQLSNRIQNMSGASSSGAGAKLFLQTNVDVNLSLGQVIRNALFEEAEPEFQQYAFFKTKFALRNAFQGEMINSSLNNPGGNPDDKEVILISLTRPLIYIQPVAVDKAILVWLNYKNAYDYWTEQCTDPSADSTGATMSNLTSGLEKFSVGPNTSTMGTLFLHLTVDDMGICVPLNPLPLQTTWGLNRNRSYLIENDSCSAVVITLESTSIEACSSGSLVSKGQFIGLCLRFADDFETSLDDWKPDPSLDSSALMNLCVVSEGTYEVCSRTTTLKSDTENAKWFLNVKWQMEGVDIHLDVNIGKQLSALGHTLTTLTGVQEDQETFNAYCDSDDDDDDDDTDTEDDKAFDDRVYKNPRNFPSPECPRDEAHATFLGQKCLRKCSSDEDCKSKKKKCLCDGACGMSCIKPERECEDLTNPGMGTVHVSGRLFADKAVYSCEPGYNVVGPKERVCQADGSWSGPVPTCKQNLFCGVPPTIDHAKFNAASTQATFDIGATVQYQCEPGFVTNGFQSARCHAKDSQNTATWFGPDISCEPKSCGTPPLIAHGSHEGSCYKLGCKVNYTCEVGFQITGKFEHTCLADGNWYPKELPICLLVTAVQCSTPESPVHGKAIYTSTSYNSVVSYECNYGYMLEGQAKRQCGADKKWSGSTPKCQAPCVVPAVSHGRVSLLKDESINVTAFNSTPVSYTGDLTSTKLLLSKTNEPTIVQHGEQLVVHCENMYEPAPSFNNTPVQCSNGTWTHIPKCQPARCKVLPKVPRHGMVIAPKTDHGMRALFKCHDGYELRGDNTTLCQYGEWMGASATCIEVYCPFPGYVENGRVMLVGSMGVYDYRPYVRKISNNKQIMYECEKNFVLSSGPPGATCVGGHWSPSELPKCALGQHPRIRSKREVPRLRRFRRRRMKRALSGQNSQAMRKQMTKSDKDKDKNNAIDTKDGRRNQQTEEEDIMLGAIGGSDNRKKGKNGKKKFGRKKGTPCEEILEEPQIEIIIEKPGKDDNVTYSTGVVVKINCSEGYQPNLGPDEPAKCMRGRWKPFKPACLIPPCIVPSLTHGSYILPTNLSDSEVQHNETIQATCIEGFIIQGPPTLSCLFGQYTAPSLPECFPAPCSLPEISNGHYTSGYRAGLTIGNGSTVTFQCDNEYIPSTFAPIECFLGILLPRNPGCKRDPHLYVAGSDMVRRGEIGAIDDMAGLRGSCPPPSRAAGSLVYKNGVLLQDKEKNFPDGTEVTFNCVGSIMGESISWRIACVDGEWIGRSLGCDDILNAITADVRDNTSCIFANNEPNVFAYLADKQIRELNVEYPADTELMFRCSDIGKFQMTGSKIRKCINGEWDGDKPTCFGLNQANDYAFEKPPTILLRHQLGPIAQSNDGKLIVYPGTILHMECLWIRRFGTPKWNISHEYRKYPEGWTSDPGRDAQLEYRLSIFHATKDDSGTFTCITPTRHTHAIEVVVKAVHCSPLPSRWNLIYSSTDTRMNSEVNCSCEHGNSLNGASQLMCLPSGNWSYAVPSCESIECPDLSNLPDPNLRAAILSRHVGGQVLFSCTQGYGLSGPSQATCLPTGEWAQPFPSCSGVQACSYPGTVINGKMSSVKFYYTIGEEVTFSCYPDKSMEGSPTIRCLANAKWSSSVPLCLSAYSLRRNNTNMGILGTG</sequence>
<feature type="region of interest" description="Disordered" evidence="3">
    <location>
        <begin position="1636"/>
        <end position="1695"/>
    </location>
</feature>
<dbReference type="InterPro" id="IPR056742">
    <property type="entry name" value="BLTP1_C"/>
</dbReference>
<dbReference type="InterPro" id="IPR035976">
    <property type="entry name" value="Sushi/SCR/CCP_sf"/>
</dbReference>
<feature type="compositionally biased region" description="Low complexity" evidence="3">
    <location>
        <begin position="1662"/>
        <end position="1671"/>
    </location>
</feature>
<dbReference type="InterPro" id="IPR000436">
    <property type="entry name" value="Sushi_SCR_CCP_dom"/>
</dbReference>
<dbReference type="PANTHER" id="PTHR31640">
    <property type="entry name" value="TRANSMEMBRANE PROTEIN KIAA1109"/>
    <property type="match status" value="1"/>
</dbReference>
<dbReference type="GO" id="GO:0030414">
    <property type="term" value="F:peptidase inhibitor activity"/>
    <property type="evidence" value="ECO:0007669"/>
    <property type="project" value="InterPro"/>
</dbReference>
<accession>A0A8D8LI88</accession>
<evidence type="ECO:0000256" key="2">
    <source>
        <dbReference type="PROSITE-ProRule" id="PRU00302"/>
    </source>
</evidence>
<feature type="compositionally biased region" description="Low complexity" evidence="3">
    <location>
        <begin position="1188"/>
        <end position="1205"/>
    </location>
</feature>
<feature type="compositionally biased region" description="Polar residues" evidence="3">
    <location>
        <begin position="2216"/>
        <end position="2226"/>
    </location>
</feature>
<feature type="region of interest" description="Disordered" evidence="3">
    <location>
        <begin position="1250"/>
        <end position="1407"/>
    </location>
</feature>
<feature type="compositionally biased region" description="Low complexity" evidence="3">
    <location>
        <begin position="2424"/>
        <end position="2433"/>
    </location>
</feature>
<feature type="domain" description="Sushi" evidence="4">
    <location>
        <begin position="3953"/>
        <end position="4020"/>
    </location>
</feature>
<dbReference type="GO" id="GO:0005576">
    <property type="term" value="C:extracellular region"/>
    <property type="evidence" value="ECO:0007669"/>
    <property type="project" value="InterPro"/>
</dbReference>
<keyword evidence="1 2" id="KW-1015">Disulfide bond</keyword>
<evidence type="ECO:0000256" key="3">
    <source>
        <dbReference type="SAM" id="MobiDB-lite"/>
    </source>
</evidence>
<feature type="region of interest" description="Disordered" evidence="3">
    <location>
        <begin position="3563"/>
        <end position="3657"/>
    </location>
</feature>
<dbReference type="PROSITE" id="PS50923">
    <property type="entry name" value="SUSHI"/>
    <property type="match status" value="12"/>
</dbReference>
<protein>
    <submittedName>
        <fullName evidence="6">Uncharacterized protein KIAA1109</fullName>
    </submittedName>
</protein>
<dbReference type="PANTHER" id="PTHR31640:SF1">
    <property type="entry name" value="BRIDGE-LIKE LIPID TRANSFER PROTEIN FAMILY MEMBER 1"/>
    <property type="match status" value="1"/>
</dbReference>
<feature type="compositionally biased region" description="Polar residues" evidence="3">
    <location>
        <begin position="2108"/>
        <end position="2121"/>
    </location>
</feature>
<feature type="region of interest" description="Disordered" evidence="3">
    <location>
        <begin position="2214"/>
        <end position="2233"/>
    </location>
</feature>
<dbReference type="EMBL" id="HBUF01020937">
    <property type="protein sequence ID" value="CAG6611174.1"/>
    <property type="molecule type" value="Transcribed_RNA"/>
</dbReference>
<feature type="disulfide bond" evidence="2">
    <location>
        <begin position="4283"/>
        <end position="4310"/>
    </location>
</feature>
<name>A0A8D8LI88_9HEMI</name>
<feature type="domain" description="WAP" evidence="5">
    <location>
        <begin position="3040"/>
        <end position="3093"/>
    </location>
</feature>
<feature type="compositionally biased region" description="Polar residues" evidence="3">
    <location>
        <begin position="1386"/>
        <end position="1406"/>
    </location>
</feature>
<feature type="compositionally biased region" description="Low complexity" evidence="3">
    <location>
        <begin position="1686"/>
        <end position="1695"/>
    </location>
</feature>
<evidence type="ECO:0000313" key="6">
    <source>
        <dbReference type="EMBL" id="CAG6611174.1"/>
    </source>
</evidence>
<feature type="compositionally biased region" description="Polar residues" evidence="3">
    <location>
        <begin position="1738"/>
        <end position="1748"/>
    </location>
</feature>
<dbReference type="SUPFAM" id="SSF57535">
    <property type="entry name" value="Complement control module/SCR domain"/>
    <property type="match status" value="10"/>
</dbReference>
<feature type="disulfide bond" evidence="2">
    <location>
        <begin position="3911"/>
        <end position="3938"/>
    </location>
</feature>
<feature type="compositionally biased region" description="Polar residues" evidence="3">
    <location>
        <begin position="1262"/>
        <end position="1326"/>
    </location>
</feature>
<feature type="domain" description="Sushi" evidence="4">
    <location>
        <begin position="3282"/>
        <end position="3339"/>
    </location>
</feature>
<feature type="compositionally biased region" description="Low complexity" evidence="3">
    <location>
        <begin position="229"/>
        <end position="243"/>
    </location>
</feature>
<feature type="compositionally biased region" description="Basic and acidic residues" evidence="3">
    <location>
        <begin position="1348"/>
        <end position="1357"/>
    </location>
</feature>
<feature type="region of interest" description="Disordered" evidence="3">
    <location>
        <begin position="2108"/>
        <end position="2169"/>
    </location>
</feature>
<feature type="compositionally biased region" description="Low complexity" evidence="3">
    <location>
        <begin position="2401"/>
        <end position="2411"/>
    </location>
</feature>